<evidence type="ECO:0000256" key="7">
    <source>
        <dbReference type="ARBA" id="ARBA00022670"/>
    </source>
</evidence>
<evidence type="ECO:0000256" key="5">
    <source>
        <dbReference type="ARBA" id="ARBA00021491"/>
    </source>
</evidence>
<dbReference type="GO" id="GO:0006508">
    <property type="term" value="P:proteolysis"/>
    <property type="evidence" value="ECO:0007669"/>
    <property type="project" value="UniProtKB-KW"/>
</dbReference>
<dbReference type="InterPro" id="IPR015940">
    <property type="entry name" value="UBA"/>
</dbReference>
<dbReference type="InterPro" id="IPR009060">
    <property type="entry name" value="UBA-like_sf"/>
</dbReference>
<dbReference type="PROSITE" id="PS50053">
    <property type="entry name" value="UBIQUITIN_2"/>
    <property type="match status" value="1"/>
</dbReference>
<dbReference type="PANTHER" id="PTHR12917:SF1">
    <property type="entry name" value="AT13091P"/>
    <property type="match status" value="1"/>
</dbReference>
<evidence type="ECO:0000313" key="13">
    <source>
        <dbReference type="Proteomes" id="UP000789739"/>
    </source>
</evidence>
<name>A0A9N9ATZ2_9GLOM</name>
<evidence type="ECO:0000259" key="10">
    <source>
        <dbReference type="PROSITE" id="PS50030"/>
    </source>
</evidence>
<proteinExistence type="inferred from homology"/>
<reference evidence="12" key="1">
    <citation type="submission" date="2021-06" db="EMBL/GenBank/DDBJ databases">
        <authorList>
            <person name="Kallberg Y."/>
            <person name="Tangrot J."/>
            <person name="Rosling A."/>
        </authorList>
    </citation>
    <scope>NUCLEOTIDE SEQUENCE</scope>
    <source>
        <strain evidence="12">BR232B</strain>
    </source>
</reference>
<organism evidence="12 13">
    <name type="scientific">Paraglomus brasilianum</name>
    <dbReference type="NCBI Taxonomy" id="144538"/>
    <lineage>
        <taxon>Eukaryota</taxon>
        <taxon>Fungi</taxon>
        <taxon>Fungi incertae sedis</taxon>
        <taxon>Mucoromycota</taxon>
        <taxon>Glomeromycotina</taxon>
        <taxon>Glomeromycetes</taxon>
        <taxon>Paraglomerales</taxon>
        <taxon>Paraglomeraceae</taxon>
        <taxon>Paraglomus</taxon>
    </lineage>
</organism>
<dbReference type="InterPro" id="IPR033882">
    <property type="entry name" value="DDI1_N"/>
</dbReference>
<accession>A0A9N9ATZ2</accession>
<evidence type="ECO:0000256" key="1">
    <source>
        <dbReference type="ARBA" id="ARBA00003231"/>
    </source>
</evidence>
<dbReference type="InterPro" id="IPR021109">
    <property type="entry name" value="Peptidase_aspartic_dom_sf"/>
</dbReference>
<dbReference type="GO" id="GO:0005737">
    <property type="term" value="C:cytoplasm"/>
    <property type="evidence" value="ECO:0007669"/>
    <property type="project" value="UniProtKB-SubCell"/>
</dbReference>
<dbReference type="CDD" id="cd05479">
    <property type="entry name" value="RP_DDI"/>
    <property type="match status" value="1"/>
</dbReference>
<dbReference type="Gene3D" id="1.10.8.10">
    <property type="entry name" value="DNA helicase RuvA subunit, C-terminal domain"/>
    <property type="match status" value="1"/>
</dbReference>
<dbReference type="GO" id="GO:0004190">
    <property type="term" value="F:aspartic-type endopeptidase activity"/>
    <property type="evidence" value="ECO:0007669"/>
    <property type="project" value="UniProtKB-KW"/>
</dbReference>
<evidence type="ECO:0000256" key="3">
    <source>
        <dbReference type="ARBA" id="ARBA00009136"/>
    </source>
</evidence>
<dbReference type="InterPro" id="IPR029071">
    <property type="entry name" value="Ubiquitin-like_domsf"/>
</dbReference>
<dbReference type="SUPFAM" id="SSF46934">
    <property type="entry name" value="UBA-like"/>
    <property type="match status" value="1"/>
</dbReference>
<feature type="domain" description="UBA" evidence="10">
    <location>
        <begin position="340"/>
        <end position="376"/>
    </location>
</feature>
<comment type="caution">
    <text evidence="12">The sequence shown here is derived from an EMBL/GenBank/DDBJ whole genome shotgun (WGS) entry which is preliminary data.</text>
</comment>
<dbReference type="SMART" id="SM00213">
    <property type="entry name" value="UBQ"/>
    <property type="match status" value="1"/>
</dbReference>
<evidence type="ECO:0000256" key="2">
    <source>
        <dbReference type="ARBA" id="ARBA00004496"/>
    </source>
</evidence>
<keyword evidence="6" id="KW-0963">Cytoplasm</keyword>
<gene>
    <name evidence="12" type="ORF">PBRASI_LOCUS4780</name>
</gene>
<evidence type="ECO:0000256" key="9">
    <source>
        <dbReference type="ARBA" id="ARBA00022801"/>
    </source>
</evidence>
<dbReference type="Pfam" id="PF00240">
    <property type="entry name" value="ubiquitin"/>
    <property type="match status" value="1"/>
</dbReference>
<dbReference type="EMBL" id="CAJVPI010000516">
    <property type="protein sequence ID" value="CAG8544910.1"/>
    <property type="molecule type" value="Genomic_DNA"/>
</dbReference>
<dbReference type="Gene3D" id="3.10.20.90">
    <property type="entry name" value="Phosphatidylinositol 3-kinase Catalytic Subunit, Chain A, domain 1"/>
    <property type="match status" value="1"/>
</dbReference>
<dbReference type="AlphaFoldDB" id="A0A9N9ATZ2"/>
<dbReference type="Pfam" id="PF09668">
    <property type="entry name" value="Asp_protease"/>
    <property type="match status" value="1"/>
</dbReference>
<evidence type="ECO:0000256" key="8">
    <source>
        <dbReference type="ARBA" id="ARBA00022750"/>
    </source>
</evidence>
<keyword evidence="8" id="KW-0064">Aspartyl protease</keyword>
<dbReference type="PANTHER" id="PTHR12917">
    <property type="entry name" value="ASPARTYL PROTEASE DDI-RELATED"/>
    <property type="match status" value="1"/>
</dbReference>
<protein>
    <recommendedName>
        <fullName evidence="5">DNA damage-inducible protein 1</fullName>
    </recommendedName>
</protein>
<dbReference type="SUPFAM" id="SSF50630">
    <property type="entry name" value="Acid proteases"/>
    <property type="match status" value="1"/>
</dbReference>
<dbReference type="InterPro" id="IPR019103">
    <property type="entry name" value="Peptidase_aspartic_DDI1-type"/>
</dbReference>
<keyword evidence="9" id="KW-0378">Hydrolase</keyword>
<dbReference type="SUPFAM" id="SSF54236">
    <property type="entry name" value="Ubiquitin-like"/>
    <property type="match status" value="1"/>
</dbReference>
<dbReference type="CDD" id="cd01796">
    <property type="entry name" value="Ubl_Ddi1_like"/>
    <property type="match status" value="1"/>
</dbReference>
<dbReference type="OrthoDB" id="1047367at2759"/>
<evidence type="ECO:0000256" key="6">
    <source>
        <dbReference type="ARBA" id="ARBA00022490"/>
    </source>
</evidence>
<sequence length="376" mass="41776">MRLSISTQTGELHNVEVDSQMELENFKALVEAETNVAISDQILYHDGKELKDPKKTLEQCGVIEDDIVLLHRNSNSSSTDMSSEQMRQYLLSSPGVVSQLQRTNPPLAAALNSALNSPQQFAEIYNQIRELPRSGLQDPGYSTGINPDGLDIESQRKIEEAIRQQNINENYQNALEFNPEVFGRVTMLYIDVEVNRHPVKAFVDSGAQATIMSPTCAEACGLMWLVDKRFEGIARGVGTAKILGRVHSSPIRVGKDLHLACSFVVMENRGVDLLFGLDMLKRHQACIDLQKNCLIIQGQEIPFLNEHELPENARNGEFLDEDLVTPGTTSAKAEGTANTQLEEKIKRLVQFGITREYAIQLLEVTNGDLESAANLI</sequence>
<evidence type="ECO:0000256" key="4">
    <source>
        <dbReference type="ARBA" id="ARBA00011128"/>
    </source>
</evidence>
<comment type="subcellular location">
    <subcellularLocation>
        <location evidence="2">Cytoplasm</location>
    </subcellularLocation>
</comment>
<comment type="subunit">
    <text evidence="4">Binds ubiquitin and polyubiquitinated proteins.</text>
</comment>
<evidence type="ECO:0000259" key="11">
    <source>
        <dbReference type="PROSITE" id="PS50053"/>
    </source>
</evidence>
<keyword evidence="13" id="KW-1185">Reference proteome</keyword>
<feature type="domain" description="Ubiquitin-like" evidence="11">
    <location>
        <begin position="1"/>
        <end position="77"/>
    </location>
</feature>
<dbReference type="InterPro" id="IPR000626">
    <property type="entry name" value="Ubiquitin-like_dom"/>
</dbReference>
<dbReference type="Proteomes" id="UP000789739">
    <property type="component" value="Unassembled WGS sequence"/>
</dbReference>
<dbReference type="PROSITE" id="PS50030">
    <property type="entry name" value="UBA"/>
    <property type="match status" value="1"/>
</dbReference>
<evidence type="ECO:0000313" key="12">
    <source>
        <dbReference type="EMBL" id="CAG8544910.1"/>
    </source>
</evidence>
<keyword evidence="7" id="KW-0645">Protease</keyword>
<dbReference type="SMART" id="SM00165">
    <property type="entry name" value="UBA"/>
    <property type="match status" value="1"/>
</dbReference>
<comment type="function">
    <text evidence="1">Probable aspartic protease. May be involved in the regulation of exocytosis. Acts as a linker between the 19S proteasome and polyubiquitinated proteins via UBA domain interactions with ubiquitin for their subsequent degradation. Required for S-phase checkpoint control.</text>
</comment>
<dbReference type="Gene3D" id="2.40.70.10">
    <property type="entry name" value="Acid Proteases"/>
    <property type="match status" value="1"/>
</dbReference>
<comment type="similarity">
    <text evidence="3">Belongs to the DDI1 family.</text>
</comment>